<keyword evidence="2" id="KW-1185">Reference proteome</keyword>
<proteinExistence type="predicted"/>
<dbReference type="Proteomes" id="UP000275408">
    <property type="component" value="Unassembled WGS sequence"/>
</dbReference>
<name>A0A3M6UPY0_POCDA</name>
<evidence type="ECO:0000313" key="1">
    <source>
        <dbReference type="EMBL" id="RMX55685.1"/>
    </source>
</evidence>
<reference evidence="1 2" key="1">
    <citation type="journal article" date="2018" name="Sci. Rep.">
        <title>Comparative analysis of the Pocillopora damicornis genome highlights role of immune system in coral evolution.</title>
        <authorList>
            <person name="Cunning R."/>
            <person name="Bay R.A."/>
            <person name="Gillette P."/>
            <person name="Baker A.C."/>
            <person name="Traylor-Knowles N."/>
        </authorList>
    </citation>
    <scope>NUCLEOTIDE SEQUENCE [LARGE SCALE GENOMIC DNA]</scope>
    <source>
        <strain evidence="1">RSMAS</strain>
        <tissue evidence="1">Whole animal</tissue>
    </source>
</reference>
<accession>A0A3M6UPY0</accession>
<dbReference type="EMBL" id="RCHS01001025">
    <property type="protein sequence ID" value="RMX55685.1"/>
    <property type="molecule type" value="Genomic_DNA"/>
</dbReference>
<organism evidence="1 2">
    <name type="scientific">Pocillopora damicornis</name>
    <name type="common">Cauliflower coral</name>
    <name type="synonym">Millepora damicornis</name>
    <dbReference type="NCBI Taxonomy" id="46731"/>
    <lineage>
        <taxon>Eukaryota</taxon>
        <taxon>Metazoa</taxon>
        <taxon>Cnidaria</taxon>
        <taxon>Anthozoa</taxon>
        <taxon>Hexacorallia</taxon>
        <taxon>Scleractinia</taxon>
        <taxon>Astrocoeniina</taxon>
        <taxon>Pocilloporidae</taxon>
        <taxon>Pocillopora</taxon>
    </lineage>
</organism>
<protein>
    <submittedName>
        <fullName evidence="1">Uncharacterized protein</fullName>
    </submittedName>
</protein>
<evidence type="ECO:0000313" key="2">
    <source>
        <dbReference type="Proteomes" id="UP000275408"/>
    </source>
</evidence>
<comment type="caution">
    <text evidence="1">The sequence shown here is derived from an EMBL/GenBank/DDBJ whole genome shotgun (WGS) entry which is preliminary data.</text>
</comment>
<sequence>MPSWCHVPHCLPGRTMRRIRPHVVEGLQHSPPLIFAILTKSFMKGFKFKRMTIVLPKNKPSDTGCKKKLEPNEKSGVKYDYCGDYKDAHALIGR</sequence>
<gene>
    <name evidence="1" type="ORF">pdam_00018727</name>
</gene>
<dbReference type="AlphaFoldDB" id="A0A3M6UPY0"/>